<evidence type="ECO:0000256" key="1">
    <source>
        <dbReference type="ARBA" id="ARBA00022737"/>
    </source>
</evidence>
<feature type="region of interest" description="Disordered" evidence="4">
    <location>
        <begin position="294"/>
        <end position="342"/>
    </location>
</feature>
<dbReference type="InterPro" id="IPR012677">
    <property type="entry name" value="Nucleotide-bd_a/b_plait_sf"/>
</dbReference>
<dbReference type="InterPro" id="IPR050666">
    <property type="entry name" value="ESRP"/>
</dbReference>
<dbReference type="EMBL" id="JABSTV010001247">
    <property type="protein sequence ID" value="KAH7972797.1"/>
    <property type="molecule type" value="Genomic_DNA"/>
</dbReference>
<dbReference type="SUPFAM" id="SSF54928">
    <property type="entry name" value="RNA-binding domain, RBD"/>
    <property type="match status" value="2"/>
</dbReference>
<organism evidence="6 7">
    <name type="scientific">Rhipicephalus sanguineus</name>
    <name type="common">Brown dog tick</name>
    <name type="synonym">Ixodes sanguineus</name>
    <dbReference type="NCBI Taxonomy" id="34632"/>
    <lineage>
        <taxon>Eukaryota</taxon>
        <taxon>Metazoa</taxon>
        <taxon>Ecdysozoa</taxon>
        <taxon>Arthropoda</taxon>
        <taxon>Chelicerata</taxon>
        <taxon>Arachnida</taxon>
        <taxon>Acari</taxon>
        <taxon>Parasitiformes</taxon>
        <taxon>Ixodida</taxon>
        <taxon>Ixodoidea</taxon>
        <taxon>Ixodidae</taxon>
        <taxon>Rhipicephalinae</taxon>
        <taxon>Rhipicephalus</taxon>
        <taxon>Rhipicephalus</taxon>
    </lineage>
</organism>
<evidence type="ECO:0000313" key="6">
    <source>
        <dbReference type="EMBL" id="KAH7972797.1"/>
    </source>
</evidence>
<dbReference type="GO" id="GO:0003723">
    <property type="term" value="F:RNA binding"/>
    <property type="evidence" value="ECO:0007669"/>
    <property type="project" value="UniProtKB-UniRule"/>
</dbReference>
<dbReference type="SMART" id="SM00360">
    <property type="entry name" value="RRM"/>
    <property type="match status" value="1"/>
</dbReference>
<keyword evidence="7" id="KW-1185">Reference proteome</keyword>
<protein>
    <recommendedName>
        <fullName evidence="5">RRM domain-containing protein</fullName>
    </recommendedName>
</protein>
<evidence type="ECO:0000256" key="4">
    <source>
        <dbReference type="SAM" id="MobiDB-lite"/>
    </source>
</evidence>
<accession>A0A9D4T440</accession>
<dbReference type="VEuPathDB" id="VectorBase:RSAN_033125"/>
<dbReference type="PANTHER" id="PTHR13976">
    <property type="entry name" value="HETEROGENEOUS NUCLEAR RIBONUCLEOPROTEIN-RELATED"/>
    <property type="match status" value="1"/>
</dbReference>
<keyword evidence="2 3" id="KW-0694">RNA-binding</keyword>
<evidence type="ECO:0000256" key="2">
    <source>
        <dbReference type="ARBA" id="ARBA00022884"/>
    </source>
</evidence>
<feature type="region of interest" description="Disordered" evidence="4">
    <location>
        <begin position="1"/>
        <end position="39"/>
    </location>
</feature>
<evidence type="ECO:0000313" key="7">
    <source>
        <dbReference type="Proteomes" id="UP000821837"/>
    </source>
</evidence>
<dbReference type="Gene3D" id="3.30.70.330">
    <property type="match status" value="2"/>
</dbReference>
<dbReference type="InterPro" id="IPR035979">
    <property type="entry name" value="RBD_domain_sf"/>
</dbReference>
<dbReference type="Pfam" id="PF00076">
    <property type="entry name" value="RRM_1"/>
    <property type="match status" value="1"/>
</dbReference>
<proteinExistence type="predicted"/>
<evidence type="ECO:0000256" key="3">
    <source>
        <dbReference type="PROSITE-ProRule" id="PRU00176"/>
    </source>
</evidence>
<comment type="caution">
    <text evidence="6">The sequence shown here is derived from an EMBL/GenBank/DDBJ whole genome shotgun (WGS) entry which is preliminary data.</text>
</comment>
<feature type="region of interest" description="Disordered" evidence="4">
    <location>
        <begin position="358"/>
        <end position="382"/>
    </location>
</feature>
<reference evidence="6" key="1">
    <citation type="journal article" date="2020" name="Cell">
        <title>Large-Scale Comparative Analyses of Tick Genomes Elucidate Their Genetic Diversity and Vector Capacities.</title>
        <authorList>
            <consortium name="Tick Genome and Microbiome Consortium (TIGMIC)"/>
            <person name="Jia N."/>
            <person name="Wang J."/>
            <person name="Shi W."/>
            <person name="Du L."/>
            <person name="Sun Y."/>
            <person name="Zhan W."/>
            <person name="Jiang J.F."/>
            <person name="Wang Q."/>
            <person name="Zhang B."/>
            <person name="Ji P."/>
            <person name="Bell-Sakyi L."/>
            <person name="Cui X.M."/>
            <person name="Yuan T.T."/>
            <person name="Jiang B.G."/>
            <person name="Yang W.F."/>
            <person name="Lam T.T."/>
            <person name="Chang Q.C."/>
            <person name="Ding S.J."/>
            <person name="Wang X.J."/>
            <person name="Zhu J.G."/>
            <person name="Ruan X.D."/>
            <person name="Zhao L."/>
            <person name="Wei J.T."/>
            <person name="Ye R.Z."/>
            <person name="Que T.C."/>
            <person name="Du C.H."/>
            <person name="Zhou Y.H."/>
            <person name="Cheng J.X."/>
            <person name="Dai P.F."/>
            <person name="Guo W.B."/>
            <person name="Han X.H."/>
            <person name="Huang E.J."/>
            <person name="Li L.F."/>
            <person name="Wei W."/>
            <person name="Gao Y.C."/>
            <person name="Liu J.Z."/>
            <person name="Shao H.Z."/>
            <person name="Wang X."/>
            <person name="Wang C.C."/>
            <person name="Yang T.C."/>
            <person name="Huo Q.B."/>
            <person name="Li W."/>
            <person name="Chen H.Y."/>
            <person name="Chen S.E."/>
            <person name="Zhou L.G."/>
            <person name="Ni X.B."/>
            <person name="Tian J.H."/>
            <person name="Sheng Y."/>
            <person name="Liu T."/>
            <person name="Pan Y.S."/>
            <person name="Xia L.Y."/>
            <person name="Li J."/>
            <person name="Zhao F."/>
            <person name="Cao W.C."/>
        </authorList>
    </citation>
    <scope>NUCLEOTIDE SEQUENCE</scope>
    <source>
        <strain evidence="6">Rsan-2018</strain>
    </source>
</reference>
<dbReference type="Proteomes" id="UP000821837">
    <property type="component" value="Chromosome 11"/>
</dbReference>
<keyword evidence="1" id="KW-0677">Repeat</keyword>
<evidence type="ECO:0000259" key="5">
    <source>
        <dbReference type="PROSITE" id="PS50102"/>
    </source>
</evidence>
<gene>
    <name evidence="6" type="ORF">HPB52_017271</name>
</gene>
<feature type="domain" description="RRM" evidence="5">
    <location>
        <begin position="212"/>
        <end position="287"/>
    </location>
</feature>
<sequence length="382" mass="40621">MPATVPDSLAANITGSMPGQLDGMPGAASGMGDKVSGGMAGPMPGNMAATMPGAFGTVDAMGVPNMESMGNTARGFFDRRLHDGAKAARKNDGVPSGGACDASLNAKDSCCVELRGLNGAPTPRDVKDLFRGLRIFSGCIRVSTSENGMKSVVVRFANKLEAREAIQGDYKILRGDPIQVLPFPEELFERTELLVSPTAVPPNQSRTRVSDMVVVMNGLPYNTSEQDVLQFFSGLNVLDILVEHDRSGRATGMAFVEFGDRRDFETAMNMQGRKIGHRYIELSVGTRDAMHAARDGGNIPTGGMSLSRRDEEPPPMHGVRPDHAAGHRSQQGMEPASHRAGRPLVPPGHTCISMLGLPKHGDRPGTSLTSSTPKVSCPEPFI</sequence>
<dbReference type="AlphaFoldDB" id="A0A9D4T440"/>
<reference evidence="6" key="2">
    <citation type="submission" date="2021-09" db="EMBL/GenBank/DDBJ databases">
        <authorList>
            <person name="Jia N."/>
            <person name="Wang J."/>
            <person name="Shi W."/>
            <person name="Du L."/>
            <person name="Sun Y."/>
            <person name="Zhan W."/>
            <person name="Jiang J."/>
            <person name="Wang Q."/>
            <person name="Zhang B."/>
            <person name="Ji P."/>
            <person name="Sakyi L.B."/>
            <person name="Cui X."/>
            <person name="Yuan T."/>
            <person name="Jiang B."/>
            <person name="Yang W."/>
            <person name="Lam T.T.-Y."/>
            <person name="Chang Q."/>
            <person name="Ding S."/>
            <person name="Wang X."/>
            <person name="Zhu J."/>
            <person name="Ruan X."/>
            <person name="Zhao L."/>
            <person name="Wei J."/>
            <person name="Que T."/>
            <person name="Du C."/>
            <person name="Cheng J."/>
            <person name="Dai P."/>
            <person name="Han X."/>
            <person name="Huang E."/>
            <person name="Gao Y."/>
            <person name="Liu J."/>
            <person name="Shao H."/>
            <person name="Ye R."/>
            <person name="Li L."/>
            <person name="Wei W."/>
            <person name="Wang X."/>
            <person name="Wang C."/>
            <person name="Huo Q."/>
            <person name="Li W."/>
            <person name="Guo W."/>
            <person name="Chen H."/>
            <person name="Chen S."/>
            <person name="Zhou L."/>
            <person name="Zhou L."/>
            <person name="Ni X."/>
            <person name="Tian J."/>
            <person name="Zhou Y."/>
            <person name="Sheng Y."/>
            <person name="Liu T."/>
            <person name="Pan Y."/>
            <person name="Xia L."/>
            <person name="Li J."/>
            <person name="Zhao F."/>
            <person name="Cao W."/>
        </authorList>
    </citation>
    <scope>NUCLEOTIDE SEQUENCE</scope>
    <source>
        <strain evidence="6">Rsan-2018</strain>
        <tissue evidence="6">Larvae</tissue>
    </source>
</reference>
<name>A0A9D4T440_RHISA</name>
<dbReference type="PROSITE" id="PS50102">
    <property type="entry name" value="RRM"/>
    <property type="match status" value="1"/>
</dbReference>
<feature type="compositionally biased region" description="Basic and acidic residues" evidence="4">
    <location>
        <begin position="307"/>
        <end position="325"/>
    </location>
</feature>
<dbReference type="InterPro" id="IPR000504">
    <property type="entry name" value="RRM_dom"/>
</dbReference>